<name>A0ABU8XTW3_9PROT</name>
<evidence type="ECO:0000313" key="4">
    <source>
        <dbReference type="EMBL" id="MEK0083850.1"/>
    </source>
</evidence>
<keyword evidence="4" id="KW-0378">Hydrolase</keyword>
<dbReference type="Gene3D" id="3.30.540.10">
    <property type="entry name" value="Fructose-1,6-Bisphosphatase, subunit A, domain 1"/>
    <property type="match status" value="1"/>
</dbReference>
<keyword evidence="2" id="KW-0479">Metal-binding</keyword>
<dbReference type="InterPro" id="IPR000760">
    <property type="entry name" value="Inositol_monophosphatase-like"/>
</dbReference>
<keyword evidence="5" id="KW-1185">Reference proteome</keyword>
<dbReference type="EC" id="3.1.3.7" evidence="4"/>
<dbReference type="SUPFAM" id="SSF56655">
    <property type="entry name" value="Carbohydrate phosphatase"/>
    <property type="match status" value="1"/>
</dbReference>
<dbReference type="InterPro" id="IPR020550">
    <property type="entry name" value="Inositol_monophosphatase_CS"/>
</dbReference>
<dbReference type="Proteomes" id="UP001375743">
    <property type="component" value="Unassembled WGS sequence"/>
</dbReference>
<dbReference type="PRINTS" id="PR00377">
    <property type="entry name" value="IMPHPHTASES"/>
</dbReference>
<dbReference type="EMBL" id="JBBLZC010000010">
    <property type="protein sequence ID" value="MEK0083850.1"/>
    <property type="molecule type" value="Genomic_DNA"/>
</dbReference>
<dbReference type="GO" id="GO:0008441">
    <property type="term" value="F:3'(2'),5'-bisphosphate nucleotidase activity"/>
    <property type="evidence" value="ECO:0007669"/>
    <property type="project" value="UniProtKB-EC"/>
</dbReference>
<dbReference type="PANTHER" id="PTHR20854:SF4">
    <property type="entry name" value="INOSITOL-1-MONOPHOSPHATASE-RELATED"/>
    <property type="match status" value="1"/>
</dbReference>
<comment type="caution">
    <text evidence="4">The sequence shown here is derived from an EMBL/GenBank/DDBJ whole genome shotgun (WGS) entry which is preliminary data.</text>
</comment>
<accession>A0ABU8XTW3</accession>
<comment type="similarity">
    <text evidence="1">Belongs to the inositol monophosphatase superfamily.</text>
</comment>
<dbReference type="Pfam" id="PF00459">
    <property type="entry name" value="Inositol_P"/>
    <property type="match status" value="1"/>
</dbReference>
<gene>
    <name evidence="4" type="ORF">U1T56_11875</name>
</gene>
<keyword evidence="3" id="KW-0460">Magnesium</keyword>
<dbReference type="PROSITE" id="PS00630">
    <property type="entry name" value="IMP_2"/>
    <property type="match status" value="1"/>
</dbReference>
<proteinExistence type="inferred from homology"/>
<reference evidence="4 5" key="1">
    <citation type="submission" date="2024-01" db="EMBL/GenBank/DDBJ databases">
        <title>Multi-omics insights into the function and evolution of sodium benzoate biodegradation pathways in Benzoatithermus flavus gen. nov., sp. nov. from hot spring.</title>
        <authorList>
            <person name="Hu C.-J."/>
            <person name="Li W.-J."/>
        </authorList>
    </citation>
    <scope>NUCLEOTIDE SEQUENCE [LARGE SCALE GENOMIC DNA]</scope>
    <source>
        <strain evidence="4 5">SYSU G07066</strain>
    </source>
</reference>
<organism evidence="4 5">
    <name type="scientific">Benzoatithermus flavus</name>
    <dbReference type="NCBI Taxonomy" id="3108223"/>
    <lineage>
        <taxon>Bacteria</taxon>
        <taxon>Pseudomonadati</taxon>
        <taxon>Pseudomonadota</taxon>
        <taxon>Alphaproteobacteria</taxon>
        <taxon>Geminicoccales</taxon>
        <taxon>Geminicoccaceae</taxon>
        <taxon>Benzoatithermus</taxon>
    </lineage>
</organism>
<evidence type="ECO:0000313" key="5">
    <source>
        <dbReference type="Proteomes" id="UP001375743"/>
    </source>
</evidence>
<evidence type="ECO:0000256" key="1">
    <source>
        <dbReference type="ARBA" id="ARBA00009759"/>
    </source>
</evidence>
<evidence type="ECO:0000256" key="3">
    <source>
        <dbReference type="ARBA" id="ARBA00022842"/>
    </source>
</evidence>
<dbReference type="PANTHER" id="PTHR20854">
    <property type="entry name" value="INOSITOL MONOPHOSPHATASE"/>
    <property type="match status" value="1"/>
</dbReference>
<evidence type="ECO:0000256" key="2">
    <source>
        <dbReference type="ARBA" id="ARBA00022723"/>
    </source>
</evidence>
<dbReference type="Gene3D" id="3.40.190.80">
    <property type="match status" value="1"/>
</dbReference>
<protein>
    <submittedName>
        <fullName evidence="4">3'(2'),5'-bisphosphate nucleotidase CysQ</fullName>
        <ecNumber evidence="4">3.1.3.7</ecNumber>
    </submittedName>
</protein>
<dbReference type="RefSeq" id="WP_418159694.1">
    <property type="nucleotide sequence ID" value="NZ_JBBLZC010000010.1"/>
</dbReference>
<sequence length="278" mass="30516">MTGVAVPAAEAAHVRETVREAGRIAMRFFRQKHERWEKGPGQVVTEADVAIDRFLHAELLGAYPTDGWLSEETEDDRTRLDRRRVWVVDPIDGTRSFAEGTPEFTICVGLLIENDPVMGFVFNPATEEMFEARLGEGAFRNGERLAASRATSLEGARIAASRFESRKRNFASLFPNARLTGMGSLAYKLALVASGRFDGYLSWRRIHDWDIAAATLLLTEAGAVVTDAGGGPIRLNQPEPRHPGLLAAGAALHGSLLAATRKAYRAYAEDRRARGLPI</sequence>
<dbReference type="CDD" id="cd01638">
    <property type="entry name" value="CysQ"/>
    <property type="match status" value="1"/>
</dbReference>